<dbReference type="Proteomes" id="UP001165060">
    <property type="component" value="Unassembled WGS sequence"/>
</dbReference>
<dbReference type="PANTHER" id="PTHR10342">
    <property type="entry name" value="ARYLSULFATASE"/>
    <property type="match status" value="1"/>
</dbReference>
<dbReference type="InterPro" id="IPR047115">
    <property type="entry name" value="ARSB"/>
</dbReference>
<reference evidence="5 6" key="1">
    <citation type="journal article" date="2023" name="Commun. Biol.">
        <title>Genome analysis of Parmales, the sister group of diatoms, reveals the evolutionary specialization of diatoms from phago-mixotrophs to photoautotrophs.</title>
        <authorList>
            <person name="Ban H."/>
            <person name="Sato S."/>
            <person name="Yoshikawa S."/>
            <person name="Yamada K."/>
            <person name="Nakamura Y."/>
            <person name="Ichinomiya M."/>
            <person name="Sato N."/>
            <person name="Blanc-Mathieu R."/>
            <person name="Endo H."/>
            <person name="Kuwata A."/>
            <person name="Ogata H."/>
        </authorList>
    </citation>
    <scope>NUCLEOTIDE SEQUENCE [LARGE SCALE GENOMIC DNA]</scope>
</reference>
<keyword evidence="2" id="KW-0106">Calcium</keyword>
<evidence type="ECO:0000256" key="1">
    <source>
        <dbReference type="ARBA" id="ARBA00022723"/>
    </source>
</evidence>
<dbReference type="SUPFAM" id="SSF53649">
    <property type="entry name" value="Alkaline phosphatase-like"/>
    <property type="match status" value="1"/>
</dbReference>
<dbReference type="PROSITE" id="PS50007">
    <property type="entry name" value="PIPLC_X_DOMAIN"/>
    <property type="match status" value="1"/>
</dbReference>
<sequence>MDSLANDGLILDRAYAFKTCTPSRSSLQSGRLPIHVTEQLKVPDNPTAAVPYNFTTISELLSSHSNYTSHLVGKWDAGMATPRHTPFGRGYSNSSLSYFSHKNEFFTHETLQSGCGTKCETENPGDGECILDLWEGDHPATSISHEDNFVETVFKDRAIEILNEEASTPSPFFMLYSSHIAHCPLQVEQAKLLPFLTGDNDESLCSAQTAQINPDFQDPSEYECRATYSAMVSTLDDVVADLVAALKANGQYEDTLIVFQSDNGGCPKLSESGGNNWPLRGGKYSDLEGGVRTAAFVGGGYLASRGGGGRTSEIIHVADWYATIAGLAGIDAADVKDDRAAAAGLPGIDSNDQASMLFDGGPSKWQGEPLMLSSDAVMLDDYKLIQASKVSPAGHPGPLYPNASSYLSPVDDPSLNLNCSSGCLFNVVADPTEHNDLAASQPGLVQTMQAMLEDGRATAYENADVFEDDCVGVDIGDAPNCGCYQAFHKHGGYFGPYAH</sequence>
<dbReference type="Gene3D" id="3.30.1120.10">
    <property type="match status" value="1"/>
</dbReference>
<dbReference type="InterPro" id="IPR000917">
    <property type="entry name" value="Sulfatase_N"/>
</dbReference>
<evidence type="ECO:0000259" key="4">
    <source>
        <dbReference type="Pfam" id="PF00884"/>
    </source>
</evidence>
<keyword evidence="3" id="KW-0325">Glycoprotein</keyword>
<evidence type="ECO:0000313" key="5">
    <source>
        <dbReference type="EMBL" id="GMI38882.1"/>
    </source>
</evidence>
<comment type="caution">
    <text evidence="5">The sequence shown here is derived from an EMBL/GenBank/DDBJ whole genome shotgun (WGS) entry which is preliminary data.</text>
</comment>
<evidence type="ECO:0000256" key="3">
    <source>
        <dbReference type="ARBA" id="ARBA00023180"/>
    </source>
</evidence>
<organism evidence="5 6">
    <name type="scientific">Tetraparma gracilis</name>
    <dbReference type="NCBI Taxonomy" id="2962635"/>
    <lineage>
        <taxon>Eukaryota</taxon>
        <taxon>Sar</taxon>
        <taxon>Stramenopiles</taxon>
        <taxon>Ochrophyta</taxon>
        <taxon>Bolidophyceae</taxon>
        <taxon>Parmales</taxon>
        <taxon>Triparmaceae</taxon>
        <taxon>Tetraparma</taxon>
    </lineage>
</organism>
<dbReference type="Gene3D" id="3.40.720.10">
    <property type="entry name" value="Alkaline Phosphatase, subunit A"/>
    <property type="match status" value="1"/>
</dbReference>
<keyword evidence="1" id="KW-0479">Metal-binding</keyword>
<gene>
    <name evidence="5" type="ORF">TeGR_g4620</name>
</gene>
<protein>
    <recommendedName>
        <fullName evidence="4">Sulfatase N-terminal domain-containing protein</fullName>
    </recommendedName>
</protein>
<name>A0ABQ6N2E4_9STRA</name>
<proteinExistence type="predicted"/>
<dbReference type="PANTHER" id="PTHR10342:SF274">
    <property type="entry name" value="ARYLSULFATASE B"/>
    <property type="match status" value="1"/>
</dbReference>
<dbReference type="EMBL" id="BRYB01002054">
    <property type="protein sequence ID" value="GMI38882.1"/>
    <property type="molecule type" value="Genomic_DNA"/>
</dbReference>
<dbReference type="Pfam" id="PF00884">
    <property type="entry name" value="Sulfatase"/>
    <property type="match status" value="1"/>
</dbReference>
<accession>A0ABQ6N2E4</accession>
<keyword evidence="6" id="KW-1185">Reference proteome</keyword>
<evidence type="ECO:0000313" key="6">
    <source>
        <dbReference type="Proteomes" id="UP001165060"/>
    </source>
</evidence>
<feature type="domain" description="Sulfatase N-terminal" evidence="4">
    <location>
        <begin position="2"/>
        <end position="330"/>
    </location>
</feature>
<dbReference type="InterPro" id="IPR017850">
    <property type="entry name" value="Alkaline_phosphatase_core_sf"/>
</dbReference>
<evidence type="ECO:0000256" key="2">
    <source>
        <dbReference type="ARBA" id="ARBA00022837"/>
    </source>
</evidence>